<feature type="non-terminal residue" evidence="1">
    <location>
        <position position="1"/>
    </location>
</feature>
<dbReference type="InParanoid" id="A0A2T2ZTC2"/>
<dbReference type="STRING" id="2025994.A0A2T2ZTC2"/>
<dbReference type="AlphaFoldDB" id="A0A2T2ZTC2"/>
<gene>
    <name evidence="1" type="ORF">BD289DRAFT_338350</name>
</gene>
<reference evidence="1 2" key="1">
    <citation type="journal article" date="2018" name="Mycol. Prog.">
        <title>Coniella lustricola, a new species from submerged detritus.</title>
        <authorList>
            <person name="Raudabaugh D.B."/>
            <person name="Iturriaga T."/>
            <person name="Carver A."/>
            <person name="Mondo S."/>
            <person name="Pangilinan J."/>
            <person name="Lipzen A."/>
            <person name="He G."/>
            <person name="Amirebrahimi M."/>
            <person name="Grigoriev I.V."/>
            <person name="Miller A.N."/>
        </authorList>
    </citation>
    <scope>NUCLEOTIDE SEQUENCE [LARGE SCALE GENOMIC DNA]</scope>
    <source>
        <strain evidence="1 2">B22-T-1</strain>
    </source>
</reference>
<keyword evidence="2" id="KW-1185">Reference proteome</keyword>
<proteinExistence type="predicted"/>
<evidence type="ECO:0000313" key="2">
    <source>
        <dbReference type="Proteomes" id="UP000241462"/>
    </source>
</evidence>
<dbReference type="EMBL" id="KZ678736">
    <property type="protein sequence ID" value="PSR75970.1"/>
    <property type="molecule type" value="Genomic_DNA"/>
</dbReference>
<dbReference type="Proteomes" id="UP000241462">
    <property type="component" value="Unassembled WGS sequence"/>
</dbReference>
<protein>
    <submittedName>
        <fullName evidence="1">Uncharacterized protein</fullName>
    </submittedName>
</protein>
<dbReference type="OrthoDB" id="5212373at2759"/>
<feature type="non-terminal residue" evidence="1">
    <location>
        <position position="242"/>
    </location>
</feature>
<organism evidence="1 2">
    <name type="scientific">Coniella lustricola</name>
    <dbReference type="NCBI Taxonomy" id="2025994"/>
    <lineage>
        <taxon>Eukaryota</taxon>
        <taxon>Fungi</taxon>
        <taxon>Dikarya</taxon>
        <taxon>Ascomycota</taxon>
        <taxon>Pezizomycotina</taxon>
        <taxon>Sordariomycetes</taxon>
        <taxon>Sordariomycetidae</taxon>
        <taxon>Diaporthales</taxon>
        <taxon>Schizoparmaceae</taxon>
        <taxon>Coniella</taxon>
    </lineage>
</organism>
<accession>A0A2T2ZTC2</accession>
<sequence length="242" mass="26454">ALLGRRLRPTPPHLTHRILYIPSHNDKVTHLPIYDFTEDFNNAIQDEPIGGSKFKTKFGLMPKPIGDGRGTSAVAYLADFEPPEARRTSVSGGLVGLVIPPVEHAASVVPDGAVACTMSPGSTTAAVPLVSSFPVSPTISRFGSSRNPWFTFTVPSLLDDERTLQWQIHPIEQGMLRYTLVEIPVAAHANEHLIRAIYHNVGLGFSFSQPYSEGALLLQDEMEPELEALIVASLLGLLWRAR</sequence>
<name>A0A2T2ZTC2_9PEZI</name>
<evidence type="ECO:0000313" key="1">
    <source>
        <dbReference type="EMBL" id="PSR75970.1"/>
    </source>
</evidence>